<feature type="domain" description="Mechanosensitive ion channel MscS" evidence="8">
    <location>
        <begin position="184"/>
        <end position="250"/>
    </location>
</feature>
<dbReference type="Gene3D" id="3.30.70.100">
    <property type="match status" value="1"/>
</dbReference>
<dbReference type="GO" id="GO:0055085">
    <property type="term" value="P:transmembrane transport"/>
    <property type="evidence" value="ECO:0007669"/>
    <property type="project" value="InterPro"/>
</dbReference>
<dbReference type="SUPFAM" id="SSF82689">
    <property type="entry name" value="Mechanosensitive channel protein MscS (YggB), C-terminal domain"/>
    <property type="match status" value="1"/>
</dbReference>
<feature type="transmembrane region" description="Helical" evidence="7">
    <location>
        <begin position="164"/>
        <end position="182"/>
    </location>
</feature>
<evidence type="ECO:0000256" key="1">
    <source>
        <dbReference type="ARBA" id="ARBA00004651"/>
    </source>
</evidence>
<accession>A0A2M7VB13</accession>
<dbReference type="EMBL" id="PFPL01000033">
    <property type="protein sequence ID" value="PIZ96119.1"/>
    <property type="molecule type" value="Genomic_DNA"/>
</dbReference>
<dbReference type="PANTHER" id="PTHR30566">
    <property type="entry name" value="YNAI-RELATED MECHANOSENSITIVE ION CHANNEL"/>
    <property type="match status" value="1"/>
</dbReference>
<feature type="transmembrane region" description="Helical" evidence="7">
    <location>
        <begin position="20"/>
        <end position="38"/>
    </location>
</feature>
<evidence type="ECO:0000313" key="11">
    <source>
        <dbReference type="EMBL" id="PIZ96119.1"/>
    </source>
</evidence>
<sequence>MKIINILKDYYFFGNSLLDYAIFILVFLASFFILKFIKVYIIAKLTKLAKKTTNDFDDVIIISIANIKSSFYLVVSLYIAFSYINLLDFLQKIVYLLFVLVLVFEVVRFLEGIINYFVKKKMKSIDGEQDRETRSVMKIITLFLRITIWSLALLMVLSNLGINITSLIASLGIGGIAVALALQNILSDLFSSFSILVDKPFMVGDYVQVGNDDGIVQKIGLKTTRIKTLLGEELVISNKELTTSRIQNFKKLQRRRVVNTWGVTYDTAKEKMEKITDIAKKIISSVDAVTFERCHFSAFSGSSLDFEVVYYVESSEYGAYMDAKHEINMQVLEAFRKEKIEFAFPSQTVYLQK</sequence>
<dbReference type="InterPro" id="IPR006685">
    <property type="entry name" value="MscS_channel_2nd"/>
</dbReference>
<keyword evidence="4 7" id="KW-0812">Transmembrane</keyword>
<dbReference type="Proteomes" id="UP000231453">
    <property type="component" value="Unassembled WGS sequence"/>
</dbReference>
<feature type="transmembrane region" description="Helical" evidence="7">
    <location>
        <begin position="139"/>
        <end position="158"/>
    </location>
</feature>
<gene>
    <name evidence="11" type="ORF">COX80_02195</name>
</gene>
<comment type="caution">
    <text evidence="11">The sequence shown here is derived from an EMBL/GenBank/DDBJ whole genome shotgun (WGS) entry which is preliminary data.</text>
</comment>
<dbReference type="AlphaFoldDB" id="A0A2M7VB13"/>
<dbReference type="Pfam" id="PF21082">
    <property type="entry name" value="MS_channel_3rd"/>
    <property type="match status" value="1"/>
</dbReference>
<dbReference type="InterPro" id="IPR023408">
    <property type="entry name" value="MscS_beta-dom_sf"/>
</dbReference>
<keyword evidence="6 7" id="KW-0472">Membrane</keyword>
<evidence type="ECO:0000256" key="3">
    <source>
        <dbReference type="ARBA" id="ARBA00022475"/>
    </source>
</evidence>
<dbReference type="SUPFAM" id="SSF50182">
    <property type="entry name" value="Sm-like ribonucleoproteins"/>
    <property type="match status" value="1"/>
</dbReference>
<feature type="transmembrane region" description="Helical" evidence="7">
    <location>
        <begin position="93"/>
        <end position="118"/>
    </location>
</feature>
<evidence type="ECO:0000256" key="4">
    <source>
        <dbReference type="ARBA" id="ARBA00022692"/>
    </source>
</evidence>
<evidence type="ECO:0000256" key="7">
    <source>
        <dbReference type="SAM" id="Phobius"/>
    </source>
</evidence>
<dbReference type="InterPro" id="IPR011066">
    <property type="entry name" value="MscS_channel_C_sf"/>
</dbReference>
<name>A0A2M7VB13_9BACT</name>
<feature type="domain" description="Mechanosensitive ion channel MscS C-terminal" evidence="9">
    <location>
        <begin position="260"/>
        <end position="342"/>
    </location>
</feature>
<evidence type="ECO:0000256" key="6">
    <source>
        <dbReference type="ARBA" id="ARBA00023136"/>
    </source>
</evidence>
<feature type="domain" description="Mechanosensitive ion channel transmembrane helices 2/3" evidence="10">
    <location>
        <begin position="144"/>
        <end position="183"/>
    </location>
</feature>
<dbReference type="InterPro" id="IPR011014">
    <property type="entry name" value="MscS_channel_TM-2"/>
</dbReference>
<protein>
    <submittedName>
        <fullName evidence="11">Mechanosensitive ion channel family protein</fullName>
    </submittedName>
</protein>
<dbReference type="Pfam" id="PF00924">
    <property type="entry name" value="MS_channel_2nd"/>
    <property type="match status" value="1"/>
</dbReference>
<evidence type="ECO:0000259" key="9">
    <source>
        <dbReference type="Pfam" id="PF21082"/>
    </source>
</evidence>
<evidence type="ECO:0000259" key="8">
    <source>
        <dbReference type="Pfam" id="PF00924"/>
    </source>
</evidence>
<dbReference type="InterPro" id="IPR049142">
    <property type="entry name" value="MS_channel_1st"/>
</dbReference>
<proteinExistence type="inferred from homology"/>
<evidence type="ECO:0000256" key="2">
    <source>
        <dbReference type="ARBA" id="ARBA00008017"/>
    </source>
</evidence>
<keyword evidence="5 7" id="KW-1133">Transmembrane helix</keyword>
<evidence type="ECO:0000313" key="12">
    <source>
        <dbReference type="Proteomes" id="UP000231453"/>
    </source>
</evidence>
<dbReference type="SUPFAM" id="SSF82861">
    <property type="entry name" value="Mechanosensitive channel protein MscS (YggB), transmembrane region"/>
    <property type="match status" value="1"/>
</dbReference>
<dbReference type="Gene3D" id="1.10.287.1260">
    <property type="match status" value="1"/>
</dbReference>
<dbReference type="PANTHER" id="PTHR30566:SF25">
    <property type="entry name" value="INNER MEMBRANE PROTEIN"/>
    <property type="match status" value="1"/>
</dbReference>
<dbReference type="Pfam" id="PF21088">
    <property type="entry name" value="MS_channel_1st"/>
    <property type="match status" value="1"/>
</dbReference>
<evidence type="ECO:0000256" key="5">
    <source>
        <dbReference type="ARBA" id="ARBA00022989"/>
    </source>
</evidence>
<feature type="transmembrane region" description="Helical" evidence="7">
    <location>
        <begin position="59"/>
        <end position="81"/>
    </location>
</feature>
<dbReference type="GO" id="GO:0005886">
    <property type="term" value="C:plasma membrane"/>
    <property type="evidence" value="ECO:0007669"/>
    <property type="project" value="UniProtKB-SubCell"/>
</dbReference>
<organism evidence="11 12">
    <name type="scientific">Candidatus Magasanikbacteria bacterium CG_4_10_14_0_2_um_filter_33_14</name>
    <dbReference type="NCBI Taxonomy" id="1974636"/>
    <lineage>
        <taxon>Bacteria</taxon>
        <taxon>Candidatus Magasanikiibacteriota</taxon>
    </lineage>
</organism>
<reference evidence="12" key="1">
    <citation type="submission" date="2017-09" db="EMBL/GenBank/DDBJ databases">
        <title>Depth-based differentiation of microbial function through sediment-hosted aquifers and enrichment of novel symbionts in the deep terrestrial subsurface.</title>
        <authorList>
            <person name="Probst A.J."/>
            <person name="Ladd B."/>
            <person name="Jarett J.K."/>
            <person name="Geller-Mcgrath D.E."/>
            <person name="Sieber C.M.K."/>
            <person name="Emerson J.B."/>
            <person name="Anantharaman K."/>
            <person name="Thomas B.C."/>
            <person name="Malmstrom R."/>
            <person name="Stieglmeier M."/>
            <person name="Klingl A."/>
            <person name="Woyke T."/>
            <person name="Ryan C.M."/>
            <person name="Banfield J.F."/>
        </authorList>
    </citation>
    <scope>NUCLEOTIDE SEQUENCE [LARGE SCALE GENOMIC DNA]</scope>
</reference>
<comment type="similarity">
    <text evidence="2">Belongs to the MscS (TC 1.A.23) family.</text>
</comment>
<dbReference type="InterPro" id="IPR010920">
    <property type="entry name" value="LSM_dom_sf"/>
</dbReference>
<comment type="subcellular location">
    <subcellularLocation>
        <location evidence="1">Cell membrane</location>
        <topology evidence="1">Multi-pass membrane protein</topology>
    </subcellularLocation>
</comment>
<evidence type="ECO:0000259" key="10">
    <source>
        <dbReference type="Pfam" id="PF21088"/>
    </source>
</evidence>
<keyword evidence="3" id="KW-1003">Cell membrane</keyword>
<dbReference type="InterPro" id="IPR049278">
    <property type="entry name" value="MS_channel_C"/>
</dbReference>
<dbReference type="Gene3D" id="2.30.30.60">
    <property type="match status" value="1"/>
</dbReference>